<evidence type="ECO:0000256" key="2">
    <source>
        <dbReference type="ARBA" id="ARBA00022603"/>
    </source>
</evidence>
<feature type="domain" description="Methyltransferase type 11" evidence="5">
    <location>
        <begin position="64"/>
        <end position="160"/>
    </location>
</feature>
<dbReference type="PANTHER" id="PTHR44307">
    <property type="entry name" value="PHOSPHOETHANOLAMINE METHYLTRANSFERASE"/>
    <property type="match status" value="1"/>
</dbReference>
<dbReference type="Pfam" id="PF08241">
    <property type="entry name" value="Methyltransf_11"/>
    <property type="match status" value="1"/>
</dbReference>
<evidence type="ECO:0000256" key="3">
    <source>
        <dbReference type="ARBA" id="ARBA00022679"/>
    </source>
</evidence>
<dbReference type="GO" id="GO:0032259">
    <property type="term" value="P:methylation"/>
    <property type="evidence" value="ECO:0007669"/>
    <property type="project" value="UniProtKB-KW"/>
</dbReference>
<dbReference type="PANTHER" id="PTHR44307:SF2">
    <property type="entry name" value="PHOSPHOETHANOLAMINE METHYLTRANSFERASE ISOFORM X1"/>
    <property type="match status" value="1"/>
</dbReference>
<dbReference type="InterPro" id="IPR029063">
    <property type="entry name" value="SAM-dependent_MTases_sf"/>
</dbReference>
<dbReference type="Gene3D" id="3.40.50.150">
    <property type="entry name" value="Vaccinia Virus protein VP39"/>
    <property type="match status" value="1"/>
</dbReference>
<evidence type="ECO:0000256" key="1">
    <source>
        <dbReference type="ARBA" id="ARBA00005189"/>
    </source>
</evidence>
<reference evidence="6" key="1">
    <citation type="submission" date="2015-10" db="EMBL/GenBank/DDBJ databases">
        <authorList>
            <person name="Gilbert D.G."/>
        </authorList>
    </citation>
    <scope>NUCLEOTIDE SEQUENCE</scope>
</reference>
<keyword evidence="2 6" id="KW-0489">Methyltransferase</keyword>
<dbReference type="InterPro" id="IPR013216">
    <property type="entry name" value="Methyltransf_11"/>
</dbReference>
<proteinExistence type="predicted"/>
<dbReference type="GO" id="GO:0050342">
    <property type="term" value="F:tocopherol C-methyltransferase activity"/>
    <property type="evidence" value="ECO:0007669"/>
    <property type="project" value="UniProtKB-EC"/>
</dbReference>
<sequence length="271" mass="30181">MLTSAEKQQRQAMDAYYEYAQHPAMLKIERQVCGCDYGASSWTTRAEADRMAVLLELRSGSRLLDIGSGSGWPGLYLSRTSGCDLTLVDLPIFGLKIAQTRWMKETNNASVWLALADAAALPFAHNSFDAVCHTDLLCCLMRKKSVLRACQNILRPGRSMVFSVISVPSGLSESDQRRALDAGPEFVASKSSYRSLLTQTGWTVEEQQDVTEPFVQLTVDRLDAERANHHELVLSTGPEAVERRIENLERRRDALADGLLKRDLFVVKSAK</sequence>
<comment type="pathway">
    <text evidence="1">Lipid metabolism.</text>
</comment>
<dbReference type="EMBL" id="CZRL01000098">
    <property type="protein sequence ID" value="CUS53751.1"/>
    <property type="molecule type" value="Genomic_DNA"/>
</dbReference>
<accession>A0A160TTY0</accession>
<dbReference type="GO" id="GO:0008757">
    <property type="term" value="F:S-adenosylmethionine-dependent methyltransferase activity"/>
    <property type="evidence" value="ECO:0007669"/>
    <property type="project" value="InterPro"/>
</dbReference>
<dbReference type="EC" id="2.1.1.95" evidence="6"/>
<evidence type="ECO:0000313" key="6">
    <source>
        <dbReference type="EMBL" id="CUS53751.1"/>
    </source>
</evidence>
<evidence type="ECO:0000259" key="5">
    <source>
        <dbReference type="Pfam" id="PF08241"/>
    </source>
</evidence>
<keyword evidence="3 6" id="KW-0808">Transferase</keyword>
<evidence type="ECO:0000256" key="4">
    <source>
        <dbReference type="ARBA" id="ARBA00025707"/>
    </source>
</evidence>
<protein>
    <submittedName>
        <fullName evidence="6">Gamma-tocopherol methyltransferase</fullName>
        <ecNumber evidence="6">2.1.1.95</ecNumber>
    </submittedName>
</protein>
<name>A0A160TTY0_9ZZZZ</name>
<dbReference type="SUPFAM" id="SSF53335">
    <property type="entry name" value="S-adenosyl-L-methionine-dependent methyltransferases"/>
    <property type="match status" value="1"/>
</dbReference>
<comment type="pathway">
    <text evidence="4">Phospholipid metabolism.</text>
</comment>
<organism evidence="6">
    <name type="scientific">hydrothermal vent metagenome</name>
    <dbReference type="NCBI Taxonomy" id="652676"/>
    <lineage>
        <taxon>unclassified sequences</taxon>
        <taxon>metagenomes</taxon>
        <taxon>ecological metagenomes</taxon>
    </lineage>
</organism>
<dbReference type="AlphaFoldDB" id="A0A160TTY0"/>
<gene>
    <name evidence="6" type="ORF">MGWOODY_XGa2859</name>
</gene>
<dbReference type="CDD" id="cd02440">
    <property type="entry name" value="AdoMet_MTases"/>
    <property type="match status" value="1"/>
</dbReference>